<keyword evidence="3 7" id="KW-0238">DNA-binding</keyword>
<keyword evidence="4" id="KW-0804">Transcription</keyword>
<keyword evidence="2" id="KW-0805">Transcription regulation</keyword>
<evidence type="ECO:0000256" key="5">
    <source>
        <dbReference type="SAM" id="Coils"/>
    </source>
</evidence>
<sequence length="293" mass="32948">MELRVLQYFLTVAREQSISAAAQALHLSQPTLSRQLKEMEEELGKTLFLRGNRKITLTEEGMILRKRAQEVMELLEKAQEEIACSTEIIAGNIHIGAGETEGIRPLIRAAHALQKQYPLVHFHIVSGDKTTVLEELDHGLIDFALIFGEIDTSRYDFLPLPAVDTFGVLMPKDAPLAKKAVIAPQDLLPYPLITSRQMLRDDHLAHIFGKDAKNLTIAGTYNLLFNGSIMVEEGMGYAICFDNIIHISEDSPLCFRPLSVQVSPQMQLIWKKYQTFTKASQKFLETLRTSLSL</sequence>
<dbReference type="RefSeq" id="WP_072851459.1">
    <property type="nucleotide sequence ID" value="NZ_FRAH01000036.1"/>
</dbReference>
<dbReference type="Pfam" id="PF00126">
    <property type="entry name" value="HTH_1"/>
    <property type="match status" value="1"/>
</dbReference>
<accession>A0A1M6TZM8</accession>
<comment type="similarity">
    <text evidence="1">Belongs to the LysR transcriptional regulatory family.</text>
</comment>
<dbReference type="OrthoDB" id="9803714at2"/>
<dbReference type="InterPro" id="IPR000847">
    <property type="entry name" value="LysR_HTH_N"/>
</dbReference>
<dbReference type="Pfam" id="PF03466">
    <property type="entry name" value="LysR_substrate"/>
    <property type="match status" value="1"/>
</dbReference>
<dbReference type="GO" id="GO:0003677">
    <property type="term" value="F:DNA binding"/>
    <property type="evidence" value="ECO:0007669"/>
    <property type="project" value="UniProtKB-KW"/>
</dbReference>
<keyword evidence="5" id="KW-0175">Coiled coil</keyword>
<dbReference type="PANTHER" id="PTHR30419">
    <property type="entry name" value="HTH-TYPE TRANSCRIPTIONAL REGULATOR YBHD"/>
    <property type="match status" value="1"/>
</dbReference>
<dbReference type="PANTHER" id="PTHR30419:SF8">
    <property type="entry name" value="NITROGEN ASSIMILATION TRANSCRIPTIONAL ACTIVATOR-RELATED"/>
    <property type="match status" value="1"/>
</dbReference>
<evidence type="ECO:0000256" key="1">
    <source>
        <dbReference type="ARBA" id="ARBA00009437"/>
    </source>
</evidence>
<reference evidence="7 8" key="1">
    <citation type="submission" date="2016-11" db="EMBL/GenBank/DDBJ databases">
        <authorList>
            <person name="Jaros S."/>
            <person name="Januszkiewicz K."/>
            <person name="Wedrychowicz H."/>
        </authorList>
    </citation>
    <scope>NUCLEOTIDE SEQUENCE [LARGE SCALE GENOMIC DNA]</scope>
    <source>
        <strain evidence="7 8">DSM 14214</strain>
    </source>
</reference>
<protein>
    <submittedName>
        <fullName evidence="7">DNA-binding transcriptional regulator, LysR family</fullName>
    </submittedName>
</protein>
<keyword evidence="8" id="KW-1185">Reference proteome</keyword>
<dbReference type="InterPro" id="IPR036390">
    <property type="entry name" value="WH_DNA-bd_sf"/>
</dbReference>
<dbReference type="InterPro" id="IPR036388">
    <property type="entry name" value="WH-like_DNA-bd_sf"/>
</dbReference>
<evidence type="ECO:0000313" key="8">
    <source>
        <dbReference type="Proteomes" id="UP000183975"/>
    </source>
</evidence>
<organism evidence="7 8">
    <name type="scientific">Anaerotignum lactatifermentans DSM 14214</name>
    <dbReference type="NCBI Taxonomy" id="1121323"/>
    <lineage>
        <taxon>Bacteria</taxon>
        <taxon>Bacillati</taxon>
        <taxon>Bacillota</taxon>
        <taxon>Clostridia</taxon>
        <taxon>Lachnospirales</taxon>
        <taxon>Anaerotignaceae</taxon>
        <taxon>Anaerotignum</taxon>
    </lineage>
</organism>
<evidence type="ECO:0000259" key="6">
    <source>
        <dbReference type="PROSITE" id="PS50931"/>
    </source>
</evidence>
<gene>
    <name evidence="7" type="ORF">SAMN02745138_02046</name>
</gene>
<dbReference type="CDD" id="cd05466">
    <property type="entry name" value="PBP2_LTTR_substrate"/>
    <property type="match status" value="1"/>
</dbReference>
<proteinExistence type="inferred from homology"/>
<dbReference type="PROSITE" id="PS50931">
    <property type="entry name" value="HTH_LYSR"/>
    <property type="match status" value="1"/>
</dbReference>
<evidence type="ECO:0000256" key="4">
    <source>
        <dbReference type="ARBA" id="ARBA00023163"/>
    </source>
</evidence>
<name>A0A1M6TZM8_9FIRM</name>
<evidence type="ECO:0000313" key="7">
    <source>
        <dbReference type="EMBL" id="SHK62492.1"/>
    </source>
</evidence>
<dbReference type="InterPro" id="IPR050950">
    <property type="entry name" value="HTH-type_LysR_regulators"/>
</dbReference>
<evidence type="ECO:0000256" key="3">
    <source>
        <dbReference type="ARBA" id="ARBA00023125"/>
    </source>
</evidence>
<dbReference type="FunFam" id="1.10.10.10:FF:000001">
    <property type="entry name" value="LysR family transcriptional regulator"/>
    <property type="match status" value="1"/>
</dbReference>
<dbReference type="AlphaFoldDB" id="A0A1M6TZM8"/>
<feature type="coiled-coil region" evidence="5">
    <location>
        <begin position="61"/>
        <end position="88"/>
    </location>
</feature>
<dbReference type="SUPFAM" id="SSF53850">
    <property type="entry name" value="Periplasmic binding protein-like II"/>
    <property type="match status" value="1"/>
</dbReference>
<feature type="domain" description="HTH lysR-type" evidence="6">
    <location>
        <begin position="1"/>
        <end position="58"/>
    </location>
</feature>
<dbReference type="Proteomes" id="UP000183975">
    <property type="component" value="Unassembled WGS sequence"/>
</dbReference>
<dbReference type="GO" id="GO:0005829">
    <property type="term" value="C:cytosol"/>
    <property type="evidence" value="ECO:0007669"/>
    <property type="project" value="TreeGrafter"/>
</dbReference>
<dbReference type="PRINTS" id="PR00039">
    <property type="entry name" value="HTHLYSR"/>
</dbReference>
<dbReference type="SUPFAM" id="SSF46785">
    <property type="entry name" value="Winged helix' DNA-binding domain"/>
    <property type="match status" value="1"/>
</dbReference>
<dbReference type="GO" id="GO:0003700">
    <property type="term" value="F:DNA-binding transcription factor activity"/>
    <property type="evidence" value="ECO:0007669"/>
    <property type="project" value="InterPro"/>
</dbReference>
<evidence type="ECO:0000256" key="2">
    <source>
        <dbReference type="ARBA" id="ARBA00023015"/>
    </source>
</evidence>
<dbReference type="Gene3D" id="1.10.10.10">
    <property type="entry name" value="Winged helix-like DNA-binding domain superfamily/Winged helix DNA-binding domain"/>
    <property type="match status" value="1"/>
</dbReference>
<dbReference type="EMBL" id="FRAH01000036">
    <property type="protein sequence ID" value="SHK62492.1"/>
    <property type="molecule type" value="Genomic_DNA"/>
</dbReference>
<dbReference type="Gene3D" id="3.40.190.290">
    <property type="match status" value="1"/>
</dbReference>
<dbReference type="InterPro" id="IPR005119">
    <property type="entry name" value="LysR_subst-bd"/>
</dbReference>